<evidence type="ECO:0000259" key="16">
    <source>
        <dbReference type="PROSITE" id="PS50026"/>
    </source>
</evidence>
<dbReference type="SUPFAM" id="SSF49899">
    <property type="entry name" value="Concanavalin A-like lectins/glucanases"/>
    <property type="match status" value="1"/>
</dbReference>
<evidence type="ECO:0000256" key="1">
    <source>
        <dbReference type="ARBA" id="ARBA00004498"/>
    </source>
</evidence>
<evidence type="ECO:0000256" key="10">
    <source>
        <dbReference type="ARBA" id="ARBA00023157"/>
    </source>
</evidence>
<feature type="signal peptide" evidence="15">
    <location>
        <begin position="1"/>
        <end position="23"/>
    </location>
</feature>
<evidence type="ECO:0000256" key="9">
    <source>
        <dbReference type="ARBA" id="ARBA00022889"/>
    </source>
</evidence>
<feature type="repeat" description="TSP type-3" evidence="13">
    <location>
        <begin position="455"/>
        <end position="490"/>
    </location>
</feature>
<evidence type="ECO:0000313" key="19">
    <source>
        <dbReference type="Proteomes" id="UP001107558"/>
    </source>
</evidence>
<dbReference type="EMBL" id="JADBJN010000004">
    <property type="protein sequence ID" value="KAG5667647.1"/>
    <property type="molecule type" value="Genomic_DNA"/>
</dbReference>
<comment type="caution">
    <text evidence="18">The sequence shown here is derived from an EMBL/GenBank/DDBJ whole genome shotgun (WGS) entry which is preliminary data.</text>
</comment>
<dbReference type="FunFam" id="4.10.1080.10:FF:000002">
    <property type="entry name" value="Thrombospondin 3"/>
    <property type="match status" value="1"/>
</dbReference>
<dbReference type="InterPro" id="IPR017897">
    <property type="entry name" value="Thrombospondin_3_rpt"/>
</dbReference>
<dbReference type="GO" id="GO:0005576">
    <property type="term" value="C:extracellular region"/>
    <property type="evidence" value="ECO:0007669"/>
    <property type="project" value="InterPro"/>
</dbReference>
<evidence type="ECO:0000256" key="14">
    <source>
        <dbReference type="SAM" id="MobiDB-lite"/>
    </source>
</evidence>
<dbReference type="FunFam" id="2.60.120.200:FF:000002">
    <property type="entry name" value="Thrombospondin 3"/>
    <property type="match status" value="1"/>
</dbReference>
<feature type="repeat" description="TSP type-3" evidence="13">
    <location>
        <begin position="588"/>
        <end position="623"/>
    </location>
</feature>
<organism evidence="18 19">
    <name type="scientific">Polypedilum vanderplanki</name>
    <name type="common">Sleeping chironomid midge</name>
    <dbReference type="NCBI Taxonomy" id="319348"/>
    <lineage>
        <taxon>Eukaryota</taxon>
        <taxon>Metazoa</taxon>
        <taxon>Ecdysozoa</taxon>
        <taxon>Arthropoda</taxon>
        <taxon>Hexapoda</taxon>
        <taxon>Insecta</taxon>
        <taxon>Pterygota</taxon>
        <taxon>Neoptera</taxon>
        <taxon>Endopterygota</taxon>
        <taxon>Diptera</taxon>
        <taxon>Nematocera</taxon>
        <taxon>Chironomoidea</taxon>
        <taxon>Chironomidae</taxon>
        <taxon>Chironominae</taxon>
        <taxon>Polypedilum</taxon>
        <taxon>Polypedilum</taxon>
    </lineage>
</organism>
<evidence type="ECO:0000256" key="3">
    <source>
        <dbReference type="ARBA" id="ARBA00022525"/>
    </source>
</evidence>
<evidence type="ECO:0000256" key="13">
    <source>
        <dbReference type="PROSITE-ProRule" id="PRU00634"/>
    </source>
</evidence>
<keyword evidence="4" id="KW-0272">Extracellular matrix</keyword>
<dbReference type="SUPFAM" id="SSF103647">
    <property type="entry name" value="TSP type-3 repeat"/>
    <property type="match status" value="3"/>
</dbReference>
<dbReference type="InterPro" id="IPR024665">
    <property type="entry name" value="TSP/COMP_CC"/>
</dbReference>
<feature type="repeat" description="TSP type-3" evidence="13">
    <location>
        <begin position="552"/>
        <end position="587"/>
    </location>
</feature>
<evidence type="ECO:0000256" key="5">
    <source>
        <dbReference type="ARBA" id="ARBA00022536"/>
    </source>
</evidence>
<dbReference type="PROSITE" id="PS51234">
    <property type="entry name" value="TSP3"/>
    <property type="match status" value="4"/>
</dbReference>
<feature type="domain" description="EGF-like" evidence="16">
    <location>
        <begin position="221"/>
        <end position="259"/>
    </location>
</feature>
<keyword evidence="11" id="KW-0325">Glycoprotein</keyword>
<dbReference type="Proteomes" id="UP001107558">
    <property type="component" value="Chromosome 4"/>
</dbReference>
<feature type="repeat" description="TSP type-3" evidence="13">
    <location>
        <begin position="396"/>
        <end position="431"/>
    </location>
</feature>
<keyword evidence="10" id="KW-1015">Disulfide bond</keyword>
<sequence length="873" mass="97680">MKILIYKFVFLLITINFINLSSSDTSINDDEENYEESSEITTDNDPQNCNGELKSGMDELLKMMTSVKKELTYQNAEIKYVQSLIENCASCKISPEVETCAIANPCFPGVECFDTVNGISCGNCPRGYKGDGKDCYRIEMCSDRPCFSGVLCTDTENGALCGSCPINYEGDGRVCTLRRNFCENNPCKNGFQCIQIDDHPFYQCIACPLGFTSYDGFDCVDINECETIHPCDPIVRCTNLSPGFRCDACPIGYKGHFSEGFFMESVDSLPFQRQICEDIDECLDGTAQCGQFALCHNLLGSYECLCPVGYKKSNTTDDCIIQPGACLDGTVCDKNAQCRHIGYGRYSCKCKVGYAGDGQYCGSDRDLDGWPDYDLGCASTFCRKDNCVLVPNSGQEDTDADGIGDVCDSDIDNDVIYNHNDNCVYVYNPNQSDIDGDKVGDSCDNCPNIFNGDQSDIDNDGLGDRCDHDIDDDGIFNEVDNCPKIANSDQKDSDMDRVGDVCDNCPLTPNMDQKDSDADLIGDACDNNKDRDQDGIQDNRDNCPDTPNAEQVDTDEDGLGDACDDDIDNDGIENEIDNCRFVPNYDQLDTDNNGIGDACEKDFDGDGHENLVDNCPYNNKIYTTDFRTFQQVPLDPEGDSQIDPKWVIYNKGAEMVQTMNSDPGMAIGYDSFSSVDFEGTLFVDTDVDDDYIGFIFSYQSNQRFYAVMWKRSAQEYWHKEPFVANAEPGIQIKLINSETGPGKLLRNSLWHTGNTTNQVKLLWKDPKNVGWKERTAYRWHLIHRPKIGLINMKIFNGKRLVVDSGNIYDSTLKGGRLGMYVFSQQMIIWSNLVYKCNENVPAKLYAKLPPSLQRECQVEKMLQRNQRMEPIKT</sequence>
<reference evidence="18" key="1">
    <citation type="submission" date="2021-03" db="EMBL/GenBank/DDBJ databases">
        <title>Chromosome level genome of the anhydrobiotic midge Polypedilum vanderplanki.</title>
        <authorList>
            <person name="Yoshida Y."/>
            <person name="Kikawada T."/>
            <person name="Gusev O."/>
        </authorList>
    </citation>
    <scope>NUCLEOTIDE SEQUENCE</scope>
    <source>
        <strain evidence="18">NIAS01</strain>
        <tissue evidence="18">Whole body or cell culture</tissue>
    </source>
</reference>
<feature type="region of interest" description="Disordered" evidence="14">
    <location>
        <begin position="27"/>
        <end position="46"/>
    </location>
</feature>
<dbReference type="Pfam" id="PF02412">
    <property type="entry name" value="TSP_3"/>
    <property type="match status" value="6"/>
</dbReference>
<dbReference type="GO" id="GO:0005509">
    <property type="term" value="F:calcium ion binding"/>
    <property type="evidence" value="ECO:0007669"/>
    <property type="project" value="UniProtKB-UniRule"/>
</dbReference>
<dbReference type="CDD" id="cd00054">
    <property type="entry name" value="EGF_CA"/>
    <property type="match status" value="2"/>
</dbReference>
<dbReference type="PROSITE" id="PS50026">
    <property type="entry name" value="EGF_3"/>
    <property type="match status" value="3"/>
</dbReference>
<dbReference type="PROSITE" id="PS01186">
    <property type="entry name" value="EGF_2"/>
    <property type="match status" value="1"/>
</dbReference>
<evidence type="ECO:0000256" key="2">
    <source>
        <dbReference type="ARBA" id="ARBA00009456"/>
    </source>
</evidence>
<evidence type="ECO:0008006" key="20">
    <source>
        <dbReference type="Google" id="ProtNLM"/>
    </source>
</evidence>
<dbReference type="FunFam" id="4.10.1080.10:FF:000001">
    <property type="entry name" value="Thrombospondin 3"/>
    <property type="match status" value="1"/>
</dbReference>
<evidence type="ECO:0000259" key="17">
    <source>
        <dbReference type="PROSITE" id="PS51236"/>
    </source>
</evidence>
<dbReference type="PANTHER" id="PTHR10199:SF100">
    <property type="entry name" value="THROMBOSPONDIN, ISOFORM A"/>
    <property type="match status" value="1"/>
</dbReference>
<feature type="chain" id="PRO_5039902769" description="Thrombospondin" evidence="15">
    <location>
        <begin position="24"/>
        <end position="873"/>
    </location>
</feature>
<evidence type="ECO:0000256" key="7">
    <source>
        <dbReference type="ARBA" id="ARBA00022737"/>
    </source>
</evidence>
<dbReference type="Gene3D" id="2.10.25.10">
    <property type="entry name" value="Laminin"/>
    <property type="match status" value="6"/>
</dbReference>
<evidence type="ECO:0000256" key="11">
    <source>
        <dbReference type="ARBA" id="ARBA00023180"/>
    </source>
</evidence>
<dbReference type="Pfam" id="PF11598">
    <property type="entry name" value="COMP"/>
    <property type="match status" value="1"/>
</dbReference>
<feature type="domain" description="TSP C-terminal" evidence="17">
    <location>
        <begin position="627"/>
        <end position="841"/>
    </location>
</feature>
<dbReference type="Pfam" id="PF05735">
    <property type="entry name" value="TSP_C"/>
    <property type="match status" value="1"/>
</dbReference>
<keyword evidence="9" id="KW-0130">Cell adhesion</keyword>
<comment type="subcellular location">
    <subcellularLocation>
        <location evidence="1">Secreted</location>
        <location evidence="1">Extracellular space</location>
        <location evidence="1">Extracellular matrix</location>
    </subcellularLocation>
</comment>
<dbReference type="GO" id="GO:0007155">
    <property type="term" value="P:cell adhesion"/>
    <property type="evidence" value="ECO:0007669"/>
    <property type="project" value="UniProtKB-KW"/>
</dbReference>
<dbReference type="InterPro" id="IPR001881">
    <property type="entry name" value="EGF-like_Ca-bd_dom"/>
</dbReference>
<feature type="region of interest" description="Disordered" evidence="14">
    <location>
        <begin position="508"/>
        <end position="562"/>
    </location>
</feature>
<dbReference type="InterPro" id="IPR000152">
    <property type="entry name" value="EGF-type_Asp/Asn_hydroxyl_site"/>
</dbReference>
<dbReference type="SMART" id="SM00181">
    <property type="entry name" value="EGF"/>
    <property type="match status" value="6"/>
</dbReference>
<feature type="domain" description="EGF-like" evidence="16">
    <location>
        <begin position="278"/>
        <end position="316"/>
    </location>
</feature>
<accession>A0A9J6BDE4</accession>
<dbReference type="PANTHER" id="PTHR10199">
    <property type="entry name" value="THROMBOSPONDIN"/>
    <property type="match status" value="1"/>
</dbReference>
<dbReference type="FunFam" id="2.10.25.10:FF:000210">
    <property type="entry name" value="Hemicentin 1"/>
    <property type="match status" value="1"/>
</dbReference>
<evidence type="ECO:0000256" key="12">
    <source>
        <dbReference type="PROSITE-ProRule" id="PRU00076"/>
    </source>
</evidence>
<dbReference type="SUPFAM" id="SSF57196">
    <property type="entry name" value="EGF/Laminin"/>
    <property type="match status" value="1"/>
</dbReference>
<dbReference type="InterPro" id="IPR028974">
    <property type="entry name" value="TSP_type-3_rpt"/>
</dbReference>
<dbReference type="SMART" id="SM00179">
    <property type="entry name" value="EGF_CA"/>
    <property type="match status" value="6"/>
</dbReference>
<comment type="similarity">
    <text evidence="2">Belongs to the thrombospondin family.</text>
</comment>
<dbReference type="InterPro" id="IPR003367">
    <property type="entry name" value="Thrombospondin_3-like_rpt"/>
</dbReference>
<dbReference type="OrthoDB" id="14563at2759"/>
<dbReference type="PROSITE" id="PS51236">
    <property type="entry name" value="TSP_CTER"/>
    <property type="match status" value="1"/>
</dbReference>
<evidence type="ECO:0000256" key="4">
    <source>
        <dbReference type="ARBA" id="ARBA00022530"/>
    </source>
</evidence>
<dbReference type="AlphaFoldDB" id="A0A9J6BDE4"/>
<dbReference type="InterPro" id="IPR018097">
    <property type="entry name" value="EGF_Ca-bd_CS"/>
</dbReference>
<gene>
    <name evidence="18" type="ORF">PVAND_015621</name>
</gene>
<dbReference type="InterPro" id="IPR013320">
    <property type="entry name" value="ConA-like_dom_sf"/>
</dbReference>
<evidence type="ECO:0000256" key="15">
    <source>
        <dbReference type="SAM" id="SignalP"/>
    </source>
</evidence>
<feature type="compositionally biased region" description="Acidic residues" evidence="14">
    <location>
        <begin position="552"/>
        <end position="562"/>
    </location>
</feature>
<dbReference type="Pfam" id="PF07645">
    <property type="entry name" value="EGF_CA"/>
    <property type="match status" value="2"/>
</dbReference>
<keyword evidence="19" id="KW-1185">Reference proteome</keyword>
<proteinExistence type="inferred from homology"/>
<keyword evidence="3" id="KW-0964">Secreted</keyword>
<dbReference type="FunFam" id="4.10.1080.10:FF:000004">
    <property type="entry name" value="Cartilage oligomeric matrix protein"/>
    <property type="match status" value="1"/>
</dbReference>
<evidence type="ECO:0000256" key="6">
    <source>
        <dbReference type="ARBA" id="ARBA00022729"/>
    </source>
</evidence>
<name>A0A9J6BDE4_POLVA</name>
<evidence type="ECO:0000313" key="18">
    <source>
        <dbReference type="EMBL" id="KAG5667647.1"/>
    </source>
</evidence>
<dbReference type="InterPro" id="IPR008859">
    <property type="entry name" value="Thrombospondin_C"/>
</dbReference>
<dbReference type="InterPro" id="IPR000742">
    <property type="entry name" value="EGF"/>
</dbReference>
<protein>
    <recommendedName>
        <fullName evidence="20">Thrombospondin</fullName>
    </recommendedName>
</protein>
<keyword evidence="6 15" id="KW-0732">Signal</keyword>
<comment type="caution">
    <text evidence="12">Lacks conserved residue(s) required for the propagation of feature annotation.</text>
</comment>
<keyword evidence="7" id="KW-0677">Repeat</keyword>
<keyword evidence="5 12" id="KW-0245">EGF-like domain</keyword>
<dbReference type="PROSITE" id="PS01187">
    <property type="entry name" value="EGF_CA"/>
    <property type="match status" value="1"/>
</dbReference>
<dbReference type="PROSITE" id="PS00010">
    <property type="entry name" value="ASX_HYDROXYL"/>
    <property type="match status" value="1"/>
</dbReference>
<dbReference type="Gene3D" id="2.60.120.200">
    <property type="match status" value="1"/>
</dbReference>
<feature type="compositionally biased region" description="Basic and acidic residues" evidence="14">
    <location>
        <begin position="526"/>
        <end position="543"/>
    </location>
</feature>
<feature type="compositionally biased region" description="Acidic residues" evidence="14">
    <location>
        <begin position="27"/>
        <end position="38"/>
    </location>
</feature>
<evidence type="ECO:0000256" key="8">
    <source>
        <dbReference type="ARBA" id="ARBA00022837"/>
    </source>
</evidence>
<feature type="domain" description="EGF-like" evidence="16">
    <location>
        <begin position="322"/>
        <end position="362"/>
    </location>
</feature>
<dbReference type="InterPro" id="IPR049883">
    <property type="entry name" value="NOTCH1_EGF-like"/>
</dbReference>
<dbReference type="Gene3D" id="4.10.1080.10">
    <property type="entry name" value="TSP type-3 repeat"/>
    <property type="match status" value="2"/>
</dbReference>
<keyword evidence="8 13" id="KW-0106">Calcium</keyword>